<comment type="catalytic activity">
    <reaction evidence="11">
        <text>L-alpha-aminoacyl-L-histidine(out) = L-alpha-aminoacyl-L-histidine(in)</text>
        <dbReference type="Rhea" id="RHEA:79375"/>
        <dbReference type="ChEBI" id="CHEBI:229967"/>
    </reaction>
</comment>
<evidence type="ECO:0000313" key="28">
    <source>
        <dbReference type="Proteomes" id="UP000425960"/>
    </source>
</evidence>
<accession>A0A5K7ZYV8</accession>
<proteinExistence type="inferred from homology"/>
<evidence type="ECO:0000256" key="25">
    <source>
        <dbReference type="SAM" id="Phobius"/>
    </source>
</evidence>
<dbReference type="AlphaFoldDB" id="A0A5K7ZYV8"/>
<evidence type="ECO:0000256" key="3">
    <source>
        <dbReference type="ARBA" id="ARBA00022448"/>
    </source>
</evidence>
<evidence type="ECO:0000256" key="4">
    <source>
        <dbReference type="ARBA" id="ARBA00022692"/>
    </source>
</evidence>
<dbReference type="GO" id="GO:0022857">
    <property type="term" value="F:transmembrane transporter activity"/>
    <property type="evidence" value="ECO:0007669"/>
    <property type="project" value="InterPro"/>
</dbReference>
<dbReference type="RefSeq" id="WP_155324974.1">
    <property type="nucleotide sequence ID" value="NZ_AP021876.1"/>
</dbReference>
<evidence type="ECO:0000313" key="27">
    <source>
        <dbReference type="EMBL" id="BBO85336.1"/>
    </source>
</evidence>
<feature type="transmembrane region" description="Helical" evidence="25">
    <location>
        <begin position="354"/>
        <end position="374"/>
    </location>
</feature>
<evidence type="ECO:0000256" key="24">
    <source>
        <dbReference type="ARBA" id="ARBA00046376"/>
    </source>
</evidence>
<evidence type="ECO:0000256" key="23">
    <source>
        <dbReference type="ARBA" id="ARBA00045709"/>
    </source>
</evidence>
<dbReference type="KEGG" id="dov:DSCO28_59020"/>
<feature type="transmembrane region" description="Helical" evidence="25">
    <location>
        <begin position="38"/>
        <end position="56"/>
    </location>
</feature>
<evidence type="ECO:0000256" key="13">
    <source>
        <dbReference type="ARBA" id="ARBA00044893"/>
    </source>
</evidence>
<comment type="catalytic activity">
    <reaction evidence="12">
        <text>L-lysyl-L-alpha-amino acid(out) = L-lysyl-L-alpha-amino acid(in)</text>
        <dbReference type="Rhea" id="RHEA:79387"/>
        <dbReference type="ChEBI" id="CHEBI:229965"/>
    </reaction>
</comment>
<reference evidence="27 28" key="1">
    <citation type="submission" date="2019-11" db="EMBL/GenBank/DDBJ databases">
        <title>Comparative genomics of hydrocarbon-degrading Desulfosarcina strains.</title>
        <authorList>
            <person name="Watanabe M."/>
            <person name="Kojima H."/>
            <person name="Fukui M."/>
        </authorList>
    </citation>
    <scope>NUCLEOTIDE SEQUENCE [LARGE SCALE GENOMIC DNA]</scope>
    <source>
        <strain evidence="27 28">28bB2T</strain>
    </source>
</reference>
<evidence type="ECO:0000256" key="10">
    <source>
        <dbReference type="ARBA" id="ARBA00044881"/>
    </source>
</evidence>
<feature type="transmembrane region" description="Helical" evidence="25">
    <location>
        <begin position="297"/>
        <end position="316"/>
    </location>
</feature>
<dbReference type="InterPro" id="IPR000849">
    <property type="entry name" value="Sugar_P_transporter"/>
</dbReference>
<evidence type="ECO:0000256" key="15">
    <source>
        <dbReference type="ARBA" id="ARBA00044899"/>
    </source>
</evidence>
<comment type="catalytic activity">
    <reaction evidence="17">
        <text>L-arginyl-glycine(out) = L-arginyl-glycine(in)</text>
        <dbReference type="Rhea" id="RHEA:79391"/>
        <dbReference type="ChEBI" id="CHEBI:229955"/>
    </reaction>
</comment>
<feature type="transmembrane region" description="Helical" evidence="25">
    <location>
        <begin position="424"/>
        <end position="445"/>
    </location>
</feature>
<comment type="catalytic activity">
    <reaction evidence="9">
        <text>L-histidyl-glycine(out) = L-histidyl-glycine(in)</text>
        <dbReference type="Rhea" id="RHEA:79395"/>
        <dbReference type="ChEBI" id="CHEBI:229957"/>
    </reaction>
</comment>
<dbReference type="PANTHER" id="PTHR23512">
    <property type="entry name" value="MAJOR FACILITATOR SUPERFAMILY DOMAIN-CONTAINING PROTEIN 1"/>
    <property type="match status" value="1"/>
</dbReference>
<dbReference type="Pfam" id="PF07690">
    <property type="entry name" value="MFS_1"/>
    <property type="match status" value="1"/>
</dbReference>
<comment type="catalytic activity">
    <reaction evidence="14">
        <text>L-aspartyl-L-lysine(out) = L-aspartyl-L-lysine(in)</text>
        <dbReference type="Rhea" id="RHEA:79411"/>
        <dbReference type="ChEBI" id="CHEBI:229953"/>
    </reaction>
</comment>
<feature type="transmembrane region" description="Helical" evidence="25">
    <location>
        <begin position="133"/>
        <end position="152"/>
    </location>
</feature>
<feature type="transmembrane region" description="Helical" evidence="25">
    <location>
        <begin position="198"/>
        <end position="217"/>
    </location>
</feature>
<keyword evidence="7" id="KW-0458">Lysosome</keyword>
<comment type="catalytic activity">
    <reaction evidence="16">
        <text>L-lysyl-L-lysine(out) = L-lysyl-L-lysine(in)</text>
        <dbReference type="Rhea" id="RHEA:79403"/>
        <dbReference type="ChEBI" id="CHEBI:229956"/>
    </reaction>
</comment>
<dbReference type="PANTHER" id="PTHR23512:SF3">
    <property type="entry name" value="MAJOR FACILITATOR SUPERFAMILY DOMAIN-CONTAINING PROTEIN 1"/>
    <property type="match status" value="1"/>
</dbReference>
<evidence type="ECO:0000256" key="6">
    <source>
        <dbReference type="ARBA" id="ARBA00023136"/>
    </source>
</evidence>
<keyword evidence="6 25" id="KW-0472">Membrane</keyword>
<comment type="catalytic activity">
    <reaction evidence="19">
        <text>L-alanyl-L-lysine(out) = L-alanyl-L-lysine(in)</text>
        <dbReference type="Rhea" id="RHEA:79415"/>
        <dbReference type="ChEBI" id="CHEBI:192470"/>
    </reaction>
</comment>
<keyword evidence="5 25" id="KW-1133">Transmembrane helix</keyword>
<evidence type="ECO:0000256" key="11">
    <source>
        <dbReference type="ARBA" id="ARBA00044884"/>
    </source>
</evidence>
<feature type="transmembrane region" description="Helical" evidence="25">
    <location>
        <begin position="325"/>
        <end position="342"/>
    </location>
</feature>
<dbReference type="SUPFAM" id="SSF103473">
    <property type="entry name" value="MFS general substrate transporter"/>
    <property type="match status" value="1"/>
</dbReference>
<evidence type="ECO:0000256" key="2">
    <source>
        <dbReference type="ARBA" id="ARBA00008335"/>
    </source>
</evidence>
<evidence type="ECO:0000256" key="16">
    <source>
        <dbReference type="ARBA" id="ARBA00044900"/>
    </source>
</evidence>
<dbReference type="InterPro" id="IPR036259">
    <property type="entry name" value="MFS_trans_sf"/>
</dbReference>
<feature type="transmembrane region" description="Helical" evidence="25">
    <location>
        <begin position="108"/>
        <end position="127"/>
    </location>
</feature>
<dbReference type="InterPro" id="IPR052187">
    <property type="entry name" value="MFSD1"/>
</dbReference>
<feature type="transmembrane region" description="Helical" evidence="25">
    <location>
        <begin position="257"/>
        <end position="277"/>
    </location>
</feature>
<evidence type="ECO:0000256" key="19">
    <source>
        <dbReference type="ARBA" id="ARBA00044919"/>
    </source>
</evidence>
<dbReference type="GO" id="GO:0005765">
    <property type="term" value="C:lysosomal membrane"/>
    <property type="evidence" value="ECO:0007669"/>
    <property type="project" value="UniProtKB-SubCell"/>
</dbReference>
<evidence type="ECO:0000259" key="26">
    <source>
        <dbReference type="PROSITE" id="PS50850"/>
    </source>
</evidence>
<evidence type="ECO:0000256" key="17">
    <source>
        <dbReference type="ARBA" id="ARBA00044903"/>
    </source>
</evidence>
<comment type="function">
    <text evidence="23">Lysosomal dipeptide uniporter that selectively exports lysine, arginine or histidine-containing dipeptides with a net positive charge from the lysosome lumen into the cytosol. Could play a role in a specific type of protein O-glycosylation indirectly regulating macrophages migration and tissue invasion. Also essential for liver homeostasis.</text>
</comment>
<evidence type="ECO:0000256" key="5">
    <source>
        <dbReference type="ARBA" id="ARBA00022989"/>
    </source>
</evidence>
<dbReference type="EMBL" id="AP021876">
    <property type="protein sequence ID" value="BBO85336.1"/>
    <property type="molecule type" value="Genomic_DNA"/>
</dbReference>
<comment type="catalytic activity">
    <reaction evidence="20">
        <text>L-lysyl-glycine(out) = L-lysyl-glycine(in)</text>
        <dbReference type="Rhea" id="RHEA:79407"/>
        <dbReference type="ChEBI" id="CHEBI:191202"/>
    </reaction>
</comment>
<dbReference type="InterPro" id="IPR011701">
    <property type="entry name" value="MFS"/>
</dbReference>
<comment type="subunit">
    <text evidence="24">Homodimer. Interacts with lysosomal protein GLMP (via lumenal domain); the interaction starts while both proteins are still in the endoplasmic reticulum and is required for stabilization of MFSD1 in lysosomes but has no direct effect on its targeting to lysosomes or transporter activity.</text>
</comment>
<evidence type="ECO:0000256" key="7">
    <source>
        <dbReference type="ARBA" id="ARBA00023228"/>
    </source>
</evidence>
<evidence type="ECO:0000256" key="9">
    <source>
        <dbReference type="ARBA" id="ARBA00044878"/>
    </source>
</evidence>
<comment type="catalytic activity">
    <reaction evidence="13">
        <text>L-alpha-aminoacyl-L-lysine(out) = L-alpha-aminoacyl-L-lysine(in)</text>
        <dbReference type="Rhea" id="RHEA:79383"/>
        <dbReference type="ChEBI" id="CHEBI:229966"/>
    </reaction>
</comment>
<dbReference type="Proteomes" id="UP000425960">
    <property type="component" value="Chromosome"/>
</dbReference>
<evidence type="ECO:0000256" key="14">
    <source>
        <dbReference type="ARBA" id="ARBA00044898"/>
    </source>
</evidence>
<dbReference type="PIRSF" id="PIRSF002808">
    <property type="entry name" value="Hexose_phosphate_transp"/>
    <property type="match status" value="1"/>
</dbReference>
<dbReference type="Gene3D" id="1.20.1250.20">
    <property type="entry name" value="MFS general substrate transporter like domains"/>
    <property type="match status" value="2"/>
</dbReference>
<evidence type="ECO:0000256" key="18">
    <source>
        <dbReference type="ARBA" id="ARBA00044912"/>
    </source>
</evidence>
<comment type="catalytic activity">
    <reaction evidence="8">
        <text>L-lysyl-L-alanine(out) = L-lysyl-L-alanine(in)</text>
        <dbReference type="Rhea" id="RHEA:79399"/>
        <dbReference type="ChEBI" id="CHEBI:229954"/>
    </reaction>
</comment>
<evidence type="ECO:0000256" key="12">
    <source>
        <dbReference type="ARBA" id="ARBA00044891"/>
    </source>
</evidence>
<keyword evidence="4 25" id="KW-0812">Transmembrane</keyword>
<protein>
    <recommendedName>
        <fullName evidence="21">Lysosomal dipeptide transporter MFSD1</fullName>
    </recommendedName>
    <alternativeName>
        <fullName evidence="22">Major facilitator superfamily domain-containing protein 1</fullName>
    </alternativeName>
</protein>
<evidence type="ECO:0000256" key="8">
    <source>
        <dbReference type="ARBA" id="ARBA00044876"/>
    </source>
</evidence>
<comment type="similarity">
    <text evidence="2">Belongs to the major facilitator superfamily.</text>
</comment>
<gene>
    <name evidence="27" type="ORF">DSCO28_59020</name>
</gene>
<comment type="catalytic activity">
    <reaction evidence="10">
        <text>L-alpha-aminoacyl-L-arginine(out) = L-alpha-aminoacyl-L-arginine(in)</text>
        <dbReference type="Rhea" id="RHEA:79367"/>
        <dbReference type="ChEBI" id="CHEBI:229968"/>
    </reaction>
</comment>
<evidence type="ECO:0000256" key="22">
    <source>
        <dbReference type="ARBA" id="ARBA00045018"/>
    </source>
</evidence>
<feature type="domain" description="Major facilitator superfamily (MFS) profile" evidence="26">
    <location>
        <begin position="43"/>
        <end position="450"/>
    </location>
</feature>
<feature type="transmembrane region" description="Helical" evidence="25">
    <location>
        <begin position="386"/>
        <end position="404"/>
    </location>
</feature>
<name>A0A5K7ZYV8_9BACT</name>
<evidence type="ECO:0000256" key="21">
    <source>
        <dbReference type="ARBA" id="ARBA00044985"/>
    </source>
</evidence>
<keyword evidence="3" id="KW-0813">Transport</keyword>
<comment type="subcellular location">
    <subcellularLocation>
        <location evidence="1">Lysosome membrane</location>
        <topology evidence="1">Multi-pass membrane protein</topology>
    </subcellularLocation>
</comment>
<evidence type="ECO:0000256" key="1">
    <source>
        <dbReference type="ARBA" id="ARBA00004155"/>
    </source>
</evidence>
<feature type="transmembrane region" description="Helical" evidence="25">
    <location>
        <begin position="164"/>
        <end position="186"/>
    </location>
</feature>
<sequence length="463" mass="49643">MDVKATVDASDRTAVPFAEDETQTKETPQGDREYRESGYRWIVIGLLSFSYLMVYVHRMCPAVLAQDLIKSFNATGAMAGLMASAYFYPYALMQVPSGVLADKLGPRLLVTICMIVASVGSVLFALADTVTTAFMARVLVGLGLSAVLVPSYKALTAWFSGRHYVMATSIVISVAGLGGVVAGSPLGWLSEQIGWRGSFHVIAGMTLVTALMVWFMVRNKPQDFGLPAVEKPAPSSGPAKSMPLGRSFGTILGSLDFWLMAIWFFFNGAVLFSFAGLWSGPYFMQVYGMSKTAAGNFINIFSFGWIFGPLAFGWLATRFPSNSRILGGSMFGMALLSIWIYLRNGTMSVIELYTFNSLFGLLGAGPAGVCFAAVKERFPIEISGTATGLLYVFPMAGSALYQPLAGAILDRSGHLKSGLGAGDFSALFIVYIVSCAVAGLAGFMLRRKKATKNDLMVGVPATE</sequence>
<feature type="transmembrane region" description="Helical" evidence="25">
    <location>
        <begin position="68"/>
        <end position="88"/>
    </location>
</feature>
<dbReference type="PROSITE" id="PS50850">
    <property type="entry name" value="MFS"/>
    <property type="match status" value="1"/>
</dbReference>
<comment type="catalytic activity">
    <reaction evidence="15">
        <text>L-arginyl-L-alpha-amino acid(out) = L-arginyl-L-alpha-amino acid(in)</text>
        <dbReference type="Rhea" id="RHEA:79371"/>
        <dbReference type="ChEBI" id="CHEBI:84315"/>
    </reaction>
</comment>
<dbReference type="InterPro" id="IPR020846">
    <property type="entry name" value="MFS_dom"/>
</dbReference>
<organism evidence="27 28">
    <name type="scientific">Desulfosarcina ovata subsp. sediminis</name>
    <dbReference type="NCBI Taxonomy" id="885957"/>
    <lineage>
        <taxon>Bacteria</taxon>
        <taxon>Pseudomonadati</taxon>
        <taxon>Thermodesulfobacteriota</taxon>
        <taxon>Desulfobacteria</taxon>
        <taxon>Desulfobacterales</taxon>
        <taxon>Desulfosarcinaceae</taxon>
        <taxon>Desulfosarcina</taxon>
    </lineage>
</organism>
<comment type="catalytic activity">
    <reaction evidence="18">
        <text>L-histidyl-L-alpha-amino acid(out) = L-histidyl-L-alpha-amino acid(in)</text>
        <dbReference type="Rhea" id="RHEA:79379"/>
        <dbReference type="ChEBI" id="CHEBI:229964"/>
    </reaction>
</comment>
<evidence type="ECO:0000256" key="20">
    <source>
        <dbReference type="ARBA" id="ARBA00044924"/>
    </source>
</evidence>